<dbReference type="KEGG" id="cre:CHLRE_16g690506v5"/>
<evidence type="ECO:0000313" key="2">
    <source>
        <dbReference type="Proteomes" id="UP000006906"/>
    </source>
</evidence>
<dbReference type="PaxDb" id="3055-EDO98819"/>
<sequence>MAGTDALLVCAPLPAGAAGASNDGGGLHGPAVGGGGGTVLRDPAAAAAAATASAAAPATCAAPSLLQPAASSGLRRYLNPLVCRAAGQDPERPAGPVAELSDYAKLVNACLFAMHERQLMPSGLLDLAWSAGLGLQQGNVAGFEELASTLRTEMTRRYLWKLEVETVAATAQQPQPSSVVAAGAATNAAGTTSLLAGGGPAAGGMKRPAAPPAISKRAVGLKRVRCWQDTALELGGTGMEAAAPPRRQRRGGEMRRTQAEAILGGFAPPP</sequence>
<dbReference type="AlphaFoldDB" id="A0A2K3CU90"/>
<dbReference type="EMBL" id="CM008977">
    <property type="protein sequence ID" value="PNW71841.1"/>
    <property type="molecule type" value="Genomic_DNA"/>
</dbReference>
<dbReference type="Gramene" id="PNW71841">
    <property type="protein sequence ID" value="PNW71841"/>
    <property type="gene ID" value="CHLRE_16g690506v5"/>
</dbReference>
<keyword evidence="2" id="KW-1185">Reference proteome</keyword>
<accession>A0A2K3CU90</accession>
<proteinExistence type="predicted"/>
<dbReference type="Proteomes" id="UP000006906">
    <property type="component" value="Chromosome 16"/>
</dbReference>
<evidence type="ECO:0000313" key="1">
    <source>
        <dbReference type="EMBL" id="PNW71841.1"/>
    </source>
</evidence>
<dbReference type="RefSeq" id="XP_042915793.1">
    <property type="nucleotide sequence ID" value="XM_043071681.1"/>
</dbReference>
<gene>
    <name evidence="1" type="ORF">CHLRE_16g690506v5</name>
</gene>
<reference evidence="1 2" key="1">
    <citation type="journal article" date="2007" name="Science">
        <title>The Chlamydomonas genome reveals the evolution of key animal and plant functions.</title>
        <authorList>
            <person name="Merchant S.S."/>
            <person name="Prochnik S.E."/>
            <person name="Vallon O."/>
            <person name="Harris E.H."/>
            <person name="Karpowicz S.J."/>
            <person name="Witman G.B."/>
            <person name="Terry A."/>
            <person name="Salamov A."/>
            <person name="Fritz-Laylin L.K."/>
            <person name="Marechal-Drouard L."/>
            <person name="Marshall W.F."/>
            <person name="Qu L.H."/>
            <person name="Nelson D.R."/>
            <person name="Sanderfoot A.A."/>
            <person name="Spalding M.H."/>
            <person name="Kapitonov V.V."/>
            <person name="Ren Q."/>
            <person name="Ferris P."/>
            <person name="Lindquist E."/>
            <person name="Shapiro H."/>
            <person name="Lucas S.M."/>
            <person name="Grimwood J."/>
            <person name="Schmutz J."/>
            <person name="Cardol P."/>
            <person name="Cerutti H."/>
            <person name="Chanfreau G."/>
            <person name="Chen C.L."/>
            <person name="Cognat V."/>
            <person name="Croft M.T."/>
            <person name="Dent R."/>
            <person name="Dutcher S."/>
            <person name="Fernandez E."/>
            <person name="Fukuzawa H."/>
            <person name="Gonzalez-Ballester D."/>
            <person name="Gonzalez-Halphen D."/>
            <person name="Hallmann A."/>
            <person name="Hanikenne M."/>
            <person name="Hippler M."/>
            <person name="Inwood W."/>
            <person name="Jabbari K."/>
            <person name="Kalanon M."/>
            <person name="Kuras R."/>
            <person name="Lefebvre P.A."/>
            <person name="Lemaire S.D."/>
            <person name="Lobanov A.V."/>
            <person name="Lohr M."/>
            <person name="Manuell A."/>
            <person name="Meier I."/>
            <person name="Mets L."/>
            <person name="Mittag M."/>
            <person name="Mittelmeier T."/>
            <person name="Moroney J.V."/>
            <person name="Moseley J."/>
            <person name="Napoli C."/>
            <person name="Nedelcu A.M."/>
            <person name="Niyogi K."/>
            <person name="Novoselov S.V."/>
            <person name="Paulsen I.T."/>
            <person name="Pazour G."/>
            <person name="Purton S."/>
            <person name="Ral J.P."/>
            <person name="Riano-Pachon D.M."/>
            <person name="Riekhof W."/>
            <person name="Rymarquis L."/>
            <person name="Schroda M."/>
            <person name="Stern D."/>
            <person name="Umen J."/>
            <person name="Willows R."/>
            <person name="Wilson N."/>
            <person name="Zimmer S.L."/>
            <person name="Allmer J."/>
            <person name="Balk J."/>
            <person name="Bisova K."/>
            <person name="Chen C.J."/>
            <person name="Elias M."/>
            <person name="Gendler K."/>
            <person name="Hauser C."/>
            <person name="Lamb M.R."/>
            <person name="Ledford H."/>
            <person name="Long J.C."/>
            <person name="Minagawa J."/>
            <person name="Page M.D."/>
            <person name="Pan J."/>
            <person name="Pootakham W."/>
            <person name="Roje S."/>
            <person name="Rose A."/>
            <person name="Stahlberg E."/>
            <person name="Terauchi A.M."/>
            <person name="Yang P."/>
            <person name="Ball S."/>
            <person name="Bowler C."/>
            <person name="Dieckmann C.L."/>
            <person name="Gladyshev V.N."/>
            <person name="Green P."/>
            <person name="Jorgensen R."/>
            <person name="Mayfield S."/>
            <person name="Mueller-Roeber B."/>
            <person name="Rajamani S."/>
            <person name="Sayre R.T."/>
            <person name="Brokstein P."/>
            <person name="Dubchak I."/>
            <person name="Goodstein D."/>
            <person name="Hornick L."/>
            <person name="Huang Y.W."/>
            <person name="Jhaveri J."/>
            <person name="Luo Y."/>
            <person name="Martinez D."/>
            <person name="Ngau W.C."/>
            <person name="Otillar B."/>
            <person name="Poliakov A."/>
            <person name="Porter A."/>
            <person name="Szajkowski L."/>
            <person name="Werner G."/>
            <person name="Zhou K."/>
            <person name="Grigoriev I.V."/>
            <person name="Rokhsar D.S."/>
            <person name="Grossman A.R."/>
        </authorList>
    </citation>
    <scope>NUCLEOTIDE SEQUENCE [LARGE SCALE GENOMIC DNA]</scope>
    <source>
        <strain evidence="2">CC-503</strain>
        <strain evidence="1">CC-503 cw92 mt+</strain>
    </source>
</reference>
<dbReference type="RefSeq" id="XP_042915792.1">
    <property type="nucleotide sequence ID" value="XM_043071682.1"/>
</dbReference>
<reference evidence="1" key="2">
    <citation type="submission" date="2017-07" db="EMBL/GenBank/DDBJ databases">
        <title>WGS assembly of Chlamydomonas reinhardtii.</title>
        <authorList>
            <consortium name="Chlamydomonas Annotation Team"/>
            <consortium name="JGI Annotation Team"/>
            <person name="Merchant S.S."/>
            <person name="Prochnik S.E."/>
            <person name="Vallon O."/>
            <person name="Harris E.H."/>
            <person name="Karpowicz S.J."/>
            <person name="Witman G.B."/>
            <person name="Terry A."/>
            <person name="Salamov A."/>
            <person name="Fritz-Laylin L.K."/>
            <person name="Marechal-Drouard L."/>
            <person name="Marshall W.F."/>
            <person name="Qu L.H."/>
            <person name="Nelson D.R."/>
            <person name="Sanderfoot A.A."/>
            <person name="Spalding M.H."/>
            <person name="Kapitonov V.V."/>
            <person name="Ren Q."/>
            <person name="Ferris P."/>
            <person name="Lindquist E."/>
            <person name="Shapiro H."/>
            <person name="Lucas S.M."/>
            <person name="Grimwood J."/>
            <person name="Schmutz J."/>
            <person name="Grigoriev I.V."/>
            <person name="Rokhsar D.S."/>
        </authorList>
    </citation>
    <scope>NUCLEOTIDE SEQUENCE</scope>
    <source>
        <strain evidence="1">CC-503 cw92 mt+</strain>
    </source>
</reference>
<dbReference type="EMBL" id="CM008977">
    <property type="protein sequence ID" value="PNW71842.1"/>
    <property type="molecule type" value="Genomic_DNA"/>
</dbReference>
<dbReference type="GeneID" id="5724792"/>
<name>A0A2K3CU90_CHLRE</name>
<dbReference type="Gramene" id="PNW71842">
    <property type="protein sequence ID" value="PNW71842"/>
    <property type="gene ID" value="CHLRE_16g690506v5"/>
</dbReference>
<organism evidence="1 2">
    <name type="scientific">Chlamydomonas reinhardtii</name>
    <name type="common">Chlamydomonas smithii</name>
    <dbReference type="NCBI Taxonomy" id="3055"/>
    <lineage>
        <taxon>Eukaryota</taxon>
        <taxon>Viridiplantae</taxon>
        <taxon>Chlorophyta</taxon>
        <taxon>core chlorophytes</taxon>
        <taxon>Chlorophyceae</taxon>
        <taxon>CS clade</taxon>
        <taxon>Chlamydomonadales</taxon>
        <taxon>Chlamydomonadaceae</taxon>
        <taxon>Chlamydomonas</taxon>
    </lineage>
</organism>
<protein>
    <submittedName>
        <fullName evidence="1">Uncharacterized protein</fullName>
    </submittedName>
</protein>